<gene>
    <name evidence="3" type="ORF">CLODIP_2_CD15462</name>
</gene>
<evidence type="ECO:0000313" key="4">
    <source>
        <dbReference type="Proteomes" id="UP000494165"/>
    </source>
</evidence>
<feature type="compositionally biased region" description="Acidic residues" evidence="1">
    <location>
        <begin position="71"/>
        <end position="85"/>
    </location>
</feature>
<organism evidence="3 4">
    <name type="scientific">Cloeon dipterum</name>
    <dbReference type="NCBI Taxonomy" id="197152"/>
    <lineage>
        <taxon>Eukaryota</taxon>
        <taxon>Metazoa</taxon>
        <taxon>Ecdysozoa</taxon>
        <taxon>Arthropoda</taxon>
        <taxon>Hexapoda</taxon>
        <taxon>Insecta</taxon>
        <taxon>Pterygota</taxon>
        <taxon>Palaeoptera</taxon>
        <taxon>Ephemeroptera</taxon>
        <taxon>Pisciforma</taxon>
        <taxon>Baetidae</taxon>
        <taxon>Cloeon</taxon>
    </lineage>
</organism>
<dbReference type="AlphaFoldDB" id="A0A8S1BV57"/>
<sequence length="127" mass="14886">MVAFKNYWCLVFILMAGMGAAKSRGLWVPRVGMARLLRRPYNPYNLNIERTRLLTRKRLLDSKSSESSSENTDDDDSPDTEEEEDDYSYFDFFSWNYPIEDSNQALEDFSDDESPVITLPKREEMFS</sequence>
<feature type="region of interest" description="Disordered" evidence="1">
    <location>
        <begin position="60"/>
        <end position="85"/>
    </location>
</feature>
<dbReference type="EMBL" id="CADEPI010000010">
    <property type="protein sequence ID" value="CAB3362818.1"/>
    <property type="molecule type" value="Genomic_DNA"/>
</dbReference>
<feature type="signal peptide" evidence="2">
    <location>
        <begin position="1"/>
        <end position="23"/>
    </location>
</feature>
<feature type="chain" id="PRO_5035849173" evidence="2">
    <location>
        <begin position="24"/>
        <end position="127"/>
    </location>
</feature>
<reference evidence="3 4" key="1">
    <citation type="submission" date="2020-04" db="EMBL/GenBank/DDBJ databases">
        <authorList>
            <person name="Alioto T."/>
            <person name="Alioto T."/>
            <person name="Gomez Garrido J."/>
        </authorList>
    </citation>
    <scope>NUCLEOTIDE SEQUENCE [LARGE SCALE GENOMIC DNA]</scope>
</reference>
<keyword evidence="4" id="KW-1185">Reference proteome</keyword>
<comment type="caution">
    <text evidence="3">The sequence shown here is derived from an EMBL/GenBank/DDBJ whole genome shotgun (WGS) entry which is preliminary data.</text>
</comment>
<protein>
    <submittedName>
        <fullName evidence="3">Uncharacterized protein</fullName>
    </submittedName>
</protein>
<evidence type="ECO:0000256" key="2">
    <source>
        <dbReference type="SAM" id="SignalP"/>
    </source>
</evidence>
<evidence type="ECO:0000256" key="1">
    <source>
        <dbReference type="SAM" id="MobiDB-lite"/>
    </source>
</evidence>
<feature type="region of interest" description="Disordered" evidence="1">
    <location>
        <begin position="104"/>
        <end position="127"/>
    </location>
</feature>
<dbReference type="Proteomes" id="UP000494165">
    <property type="component" value="Unassembled WGS sequence"/>
</dbReference>
<proteinExistence type="predicted"/>
<accession>A0A8S1BV57</accession>
<evidence type="ECO:0000313" key="3">
    <source>
        <dbReference type="EMBL" id="CAB3362818.1"/>
    </source>
</evidence>
<keyword evidence="2" id="KW-0732">Signal</keyword>
<name>A0A8S1BV57_9INSE</name>